<keyword evidence="3" id="KW-1185">Reference proteome</keyword>
<dbReference type="EMBL" id="FNOK01000048">
    <property type="protein sequence ID" value="SDZ14567.1"/>
    <property type="molecule type" value="Genomic_DNA"/>
</dbReference>
<dbReference type="GO" id="GO:0016740">
    <property type="term" value="F:transferase activity"/>
    <property type="evidence" value="ECO:0007669"/>
    <property type="project" value="UniProtKB-KW"/>
</dbReference>
<protein>
    <submittedName>
        <fullName evidence="2">Acetyltransferase (GNAT) family protein</fullName>
    </submittedName>
</protein>
<dbReference type="InterPro" id="IPR016181">
    <property type="entry name" value="Acyl_CoA_acyltransferase"/>
</dbReference>
<evidence type="ECO:0000313" key="3">
    <source>
        <dbReference type="Proteomes" id="UP000199529"/>
    </source>
</evidence>
<reference evidence="3" key="1">
    <citation type="submission" date="2016-10" db="EMBL/GenBank/DDBJ databases">
        <authorList>
            <person name="Varghese N."/>
            <person name="Submissions S."/>
        </authorList>
    </citation>
    <scope>NUCLEOTIDE SEQUENCE [LARGE SCALE GENOMIC DNA]</scope>
    <source>
        <strain evidence="3">CGMCC 4.3530</strain>
    </source>
</reference>
<keyword evidence="2" id="KW-0808">Transferase</keyword>
<evidence type="ECO:0000256" key="1">
    <source>
        <dbReference type="SAM" id="MobiDB-lite"/>
    </source>
</evidence>
<dbReference type="AlphaFoldDB" id="A0A1H3QMF0"/>
<evidence type="ECO:0000313" key="2">
    <source>
        <dbReference type="EMBL" id="SDZ14567.1"/>
    </source>
</evidence>
<proteinExistence type="predicted"/>
<dbReference type="OrthoDB" id="9799092at2"/>
<feature type="region of interest" description="Disordered" evidence="1">
    <location>
        <begin position="44"/>
        <end position="85"/>
    </location>
</feature>
<name>A0A1H3QMF0_9PSEU</name>
<dbReference type="STRING" id="418495.SAMN05216215_104869"/>
<dbReference type="Proteomes" id="UP000199529">
    <property type="component" value="Unassembled WGS sequence"/>
</dbReference>
<sequence>MATALLRHVLTFPQFKTYVLEDIADTNAPALGLYEKLGFRKFRRKKVRGPGSTRTSRCAPPRHSAEHGRAPDDNSCEIMHKRPNG</sequence>
<dbReference type="Gene3D" id="3.40.630.30">
    <property type="match status" value="1"/>
</dbReference>
<dbReference type="SUPFAM" id="SSF55729">
    <property type="entry name" value="Acyl-CoA N-acyltransferases (Nat)"/>
    <property type="match status" value="1"/>
</dbReference>
<accession>A0A1H3QMF0</accession>
<organism evidence="2 3">
    <name type="scientific">Saccharopolyspora shandongensis</name>
    <dbReference type="NCBI Taxonomy" id="418495"/>
    <lineage>
        <taxon>Bacteria</taxon>
        <taxon>Bacillati</taxon>
        <taxon>Actinomycetota</taxon>
        <taxon>Actinomycetes</taxon>
        <taxon>Pseudonocardiales</taxon>
        <taxon>Pseudonocardiaceae</taxon>
        <taxon>Saccharopolyspora</taxon>
    </lineage>
</organism>
<feature type="compositionally biased region" description="Basic and acidic residues" evidence="1">
    <location>
        <begin position="63"/>
        <end position="72"/>
    </location>
</feature>
<gene>
    <name evidence="2" type="ORF">SAMN05216215_104869</name>
</gene>